<evidence type="ECO:0000256" key="1">
    <source>
        <dbReference type="SAM" id="MobiDB-lite"/>
    </source>
</evidence>
<dbReference type="InterPro" id="IPR036361">
    <property type="entry name" value="SAP_dom_sf"/>
</dbReference>
<comment type="caution">
    <text evidence="2">The sequence shown here is derived from an EMBL/GenBank/DDBJ whole genome shotgun (WGS) entry which is preliminary data.</text>
</comment>
<sequence>MEKTKFEKELEKRSLSNLCRVCEGKGLDYTGNREVLIARLVEWEKSQEPEPEVESPASESETPEPED</sequence>
<evidence type="ECO:0000313" key="2">
    <source>
        <dbReference type="EMBL" id="GAH74560.1"/>
    </source>
</evidence>
<dbReference type="EMBL" id="BARU01031445">
    <property type="protein sequence ID" value="GAH74560.1"/>
    <property type="molecule type" value="Genomic_DNA"/>
</dbReference>
<accession>X1IZ96</accession>
<reference evidence="2" key="1">
    <citation type="journal article" date="2014" name="Front. Microbiol.">
        <title>High frequency of phylogenetically diverse reductive dehalogenase-homologous genes in deep subseafloor sedimentary metagenomes.</title>
        <authorList>
            <person name="Kawai M."/>
            <person name="Futagami T."/>
            <person name="Toyoda A."/>
            <person name="Takaki Y."/>
            <person name="Nishi S."/>
            <person name="Hori S."/>
            <person name="Arai W."/>
            <person name="Tsubouchi T."/>
            <person name="Morono Y."/>
            <person name="Uchiyama I."/>
            <person name="Ito T."/>
            <person name="Fujiyama A."/>
            <person name="Inagaki F."/>
            <person name="Takami H."/>
        </authorList>
    </citation>
    <scope>NUCLEOTIDE SEQUENCE</scope>
    <source>
        <strain evidence="2">Expedition CK06-06</strain>
    </source>
</reference>
<gene>
    <name evidence="2" type="ORF">S03H2_49728</name>
</gene>
<protein>
    <recommendedName>
        <fullName evidence="3">SAP domain-containing protein</fullName>
    </recommendedName>
</protein>
<dbReference type="SUPFAM" id="SSF68906">
    <property type="entry name" value="SAP domain"/>
    <property type="match status" value="1"/>
</dbReference>
<organism evidence="2">
    <name type="scientific">marine sediment metagenome</name>
    <dbReference type="NCBI Taxonomy" id="412755"/>
    <lineage>
        <taxon>unclassified sequences</taxon>
        <taxon>metagenomes</taxon>
        <taxon>ecological metagenomes</taxon>
    </lineage>
</organism>
<evidence type="ECO:0008006" key="3">
    <source>
        <dbReference type="Google" id="ProtNLM"/>
    </source>
</evidence>
<name>X1IZ96_9ZZZZ</name>
<proteinExistence type="predicted"/>
<dbReference type="AlphaFoldDB" id="X1IZ96"/>
<feature type="region of interest" description="Disordered" evidence="1">
    <location>
        <begin position="43"/>
        <end position="67"/>
    </location>
</feature>